<feature type="transmembrane region" description="Helical" evidence="5">
    <location>
        <begin position="183"/>
        <end position="204"/>
    </location>
</feature>
<dbReference type="PANTHER" id="PTHR22683">
    <property type="entry name" value="SPORULATION PROTEIN RELATED"/>
    <property type="match status" value="1"/>
</dbReference>
<protein>
    <submittedName>
        <fullName evidence="7">Type VII secretion protein EssC</fullName>
    </submittedName>
</protein>
<dbReference type="CDD" id="cd01127">
    <property type="entry name" value="TrwB_TraG_TraD_VirD4"/>
    <property type="match status" value="1"/>
</dbReference>
<gene>
    <name evidence="7" type="primary">essC</name>
    <name evidence="7" type="ORF">DXD95_09715</name>
</gene>
<sequence>MRYLLVESENTYWEFPVIEQKKEIRENVWQEIEGKNSFLLSDESHFFDRSSHITISSDEEADIRIDGLQVKIYIQEQSVYVDQNQEKHFYVNQKRALKTEFRITQGDVLFLHSVKVIFGKDEVEIIGESTNYRVKLMEKESQSVPFENFPVYKRSPRIIKRLSAEKVPFELPREKEKPSKKGLIMTVLPPLAMTGVTVAVGLLIGRGIYMLMSVSATGMAVVFSIVKYFNDRQERKEKNETRIQRYTEYLWKKQQELADLYEYEKEVYEYQYPQVKEIASKVKDYDSRIYERVQSDDDFLTISIGHSKGATCFQIDGKAPQWDAEPDDLVETGQMIRKKFAIIDKPKVIDLKHANLGLVGTKEVLHEQLEIFVTQLAFFQSYHDLQIIMVCDEKYAQDFSWMRWLPHMRIQAINALGLVSSERTRDVVLGSMNQILKERCSRLEEGKKETRFLPHYLFIIDEPSLIMDHVIMEYLRMNGNELGFSIVYTSYLRANLPEYIGTILILESSKEGTLLLEEKEYKKQKLELNHAEGVELEWVARNLSVLEHEQGITSHIPKSVTFFEMYGVQHPGELKIRERWRNGQSHKSLAVPLGLRAAGDILSLNLHEKAHGPHGLVAGTTGSGKSETIQSYILSLAVNFHPHEVGFLLIDYKGGGMANMFRDLPHLLGTITNLDGSESMRALASVKAELARRQRVFSTYGVNHINGYMELFKAGEAKEPIPHLFIISDEFAELKKEQPEFMKELVSAARIGRSLGVHLILATQKPTGVVDDQIWSNSKFKLCLKVQNEGDSKEVLKTPDAASITLPGRAYLQVGNNEIYELFQSAWSGAIYIEEKEKDVTLDERIYKVNEIGQGELINQDLSGKKAEKKAVKTQLEVIIEHIKKVYESEKQIPVKKPWLPPLQNMIVSPYAKEEKQPPNKWGWVNLNISIGKMDIPELQSQKECNIDFFKEGNLLFVASSGYGKTLFLTTILMSLAKLNDVDFLNFYILDYGNGGMMSLKALPHTAEYISIDEEERYWKFKKLIMTEMAVRKKLFAKHAVSSLDAYNQIADLPLKAIVIAIDHFDVIKEMGIEEEEFFTKLTRDGVGLGIFTIVTTTRVNSIRQATLNNFKNKIAGYNFDENETFLAVGRSTYKQAEIKGRALIKTNEVHALQIYTMVSCENEISYSRSLKQMIQDIRNIYPNKEAPHIPVLPDELYASMLQEYQGTDVVDYPVGLDVESVTVKGFERGDSPFVIIGNTGTGKTNIIKVILKNAIQIGKTYIFDSKSMELYYATSLDGASYIKDRTQIVDFLKELSEEVNERKEYLHRMIEENPNISPKNLVRNLKNCTIIIDDVDDFIDFIKPELNKVAGLFKECENLGVTLVISVHAAKVRGIDEINKIVKQASNGLVLSSQGVTTIFPLTSMKELPKFGDGLLFKNGTYLRVRLPKYEKEE</sequence>
<feature type="binding site" evidence="4">
    <location>
        <begin position="619"/>
        <end position="626"/>
    </location>
    <ligand>
        <name>ATP</name>
        <dbReference type="ChEBI" id="CHEBI:30616"/>
    </ligand>
</feature>
<name>A0A3E4E8V2_9FIRM</name>
<feature type="binding site" evidence="4">
    <location>
        <begin position="959"/>
        <end position="966"/>
    </location>
    <ligand>
        <name>ATP</name>
        <dbReference type="ChEBI" id="CHEBI:30616"/>
    </ligand>
</feature>
<dbReference type="EMBL" id="QSOB01000013">
    <property type="protein sequence ID" value="RGI67159.1"/>
    <property type="molecule type" value="Genomic_DNA"/>
</dbReference>
<feature type="domain" description="FtsK" evidence="6">
    <location>
        <begin position="942"/>
        <end position="1126"/>
    </location>
</feature>
<dbReference type="SUPFAM" id="SSF52540">
    <property type="entry name" value="P-loop containing nucleoside triphosphate hydrolases"/>
    <property type="match status" value="3"/>
</dbReference>
<dbReference type="Pfam" id="PF01580">
    <property type="entry name" value="FtsK_SpoIIIE"/>
    <property type="match status" value="2"/>
</dbReference>
<keyword evidence="1" id="KW-0677">Repeat</keyword>
<keyword evidence="5" id="KW-1133">Transmembrane helix</keyword>
<evidence type="ECO:0000259" key="6">
    <source>
        <dbReference type="PROSITE" id="PS50901"/>
    </source>
</evidence>
<dbReference type="InterPro" id="IPR002543">
    <property type="entry name" value="FtsK_dom"/>
</dbReference>
<dbReference type="RefSeq" id="WP_117482646.1">
    <property type="nucleotide sequence ID" value="NZ_QSOB01000013.1"/>
</dbReference>
<dbReference type="PROSITE" id="PS50901">
    <property type="entry name" value="FTSK"/>
    <property type="match status" value="2"/>
</dbReference>
<evidence type="ECO:0000313" key="7">
    <source>
        <dbReference type="EMBL" id="RGI67159.1"/>
    </source>
</evidence>
<evidence type="ECO:0000256" key="5">
    <source>
        <dbReference type="SAM" id="Phobius"/>
    </source>
</evidence>
<comment type="caution">
    <text evidence="7">The sequence shown here is derived from an EMBL/GenBank/DDBJ whole genome shotgun (WGS) entry which is preliminary data.</text>
</comment>
<keyword evidence="5" id="KW-0472">Membrane</keyword>
<keyword evidence="3 4" id="KW-0067">ATP-binding</keyword>
<dbReference type="InterPro" id="IPR023839">
    <property type="entry name" value="Firmicutes_EssC_C"/>
</dbReference>
<organism evidence="7 8">
    <name type="scientific">Agathobacter rectalis</name>
    <dbReference type="NCBI Taxonomy" id="39491"/>
    <lineage>
        <taxon>Bacteria</taxon>
        <taxon>Bacillati</taxon>
        <taxon>Bacillota</taxon>
        <taxon>Clostridia</taxon>
        <taxon>Lachnospirales</taxon>
        <taxon>Lachnospiraceae</taxon>
        <taxon>Agathobacter</taxon>
    </lineage>
</organism>
<evidence type="ECO:0000256" key="3">
    <source>
        <dbReference type="ARBA" id="ARBA00022840"/>
    </source>
</evidence>
<keyword evidence="5" id="KW-0812">Transmembrane</keyword>
<dbReference type="NCBIfam" id="TIGR03928">
    <property type="entry name" value="T7_EssCb_Firm"/>
    <property type="match status" value="1"/>
</dbReference>
<dbReference type="GO" id="GO:0005524">
    <property type="term" value="F:ATP binding"/>
    <property type="evidence" value="ECO:0007669"/>
    <property type="project" value="UniProtKB-UniRule"/>
</dbReference>
<dbReference type="InterPro" id="IPR050206">
    <property type="entry name" value="FtsK/SpoIIIE/SftA"/>
</dbReference>
<dbReference type="PANTHER" id="PTHR22683:SF1">
    <property type="entry name" value="TYPE VII SECRETION SYSTEM PROTEIN ESSC"/>
    <property type="match status" value="1"/>
</dbReference>
<evidence type="ECO:0000313" key="8">
    <source>
        <dbReference type="Proteomes" id="UP000260642"/>
    </source>
</evidence>
<dbReference type="Gene3D" id="3.40.50.300">
    <property type="entry name" value="P-loop containing nucleotide triphosphate hydrolases"/>
    <property type="match status" value="3"/>
</dbReference>
<dbReference type="Proteomes" id="UP000260642">
    <property type="component" value="Unassembled WGS sequence"/>
</dbReference>
<keyword evidence="2 4" id="KW-0547">Nucleotide-binding</keyword>
<evidence type="ECO:0000256" key="1">
    <source>
        <dbReference type="ARBA" id="ARBA00022737"/>
    </source>
</evidence>
<dbReference type="GO" id="GO:0003677">
    <property type="term" value="F:DNA binding"/>
    <property type="evidence" value="ECO:0007669"/>
    <property type="project" value="InterPro"/>
</dbReference>
<evidence type="ECO:0000256" key="4">
    <source>
        <dbReference type="PROSITE-ProRule" id="PRU00289"/>
    </source>
</evidence>
<dbReference type="GO" id="GO:0016020">
    <property type="term" value="C:membrane"/>
    <property type="evidence" value="ECO:0007669"/>
    <property type="project" value="UniProtKB-SubCell"/>
</dbReference>
<evidence type="ECO:0000256" key="2">
    <source>
        <dbReference type="ARBA" id="ARBA00022741"/>
    </source>
</evidence>
<accession>A0A3E4E8V2</accession>
<reference evidence="7 8" key="1">
    <citation type="submission" date="2018-08" db="EMBL/GenBank/DDBJ databases">
        <title>A genome reference for cultivated species of the human gut microbiota.</title>
        <authorList>
            <person name="Zou Y."/>
            <person name="Xue W."/>
            <person name="Luo G."/>
        </authorList>
    </citation>
    <scope>NUCLEOTIDE SEQUENCE [LARGE SCALE GENOMIC DNA]</scope>
    <source>
        <strain evidence="7 8">TM10-3</strain>
    </source>
</reference>
<dbReference type="InterPro" id="IPR027417">
    <property type="entry name" value="P-loop_NTPase"/>
</dbReference>
<feature type="domain" description="FtsK" evidence="6">
    <location>
        <begin position="599"/>
        <end position="793"/>
    </location>
</feature>
<proteinExistence type="predicted"/>